<evidence type="ECO:0000313" key="2">
    <source>
        <dbReference type="EMBL" id="ACB32985.1"/>
    </source>
</evidence>
<dbReference type="InterPro" id="IPR032466">
    <property type="entry name" value="Metal_Hydrolase"/>
</dbReference>
<keyword evidence="3" id="KW-1185">Reference proteome</keyword>
<name>B1Y0K4_LEPCP</name>
<accession>B1Y0K4</accession>
<evidence type="ECO:0000259" key="1">
    <source>
        <dbReference type="Pfam" id="PF04909"/>
    </source>
</evidence>
<dbReference type="PANTHER" id="PTHR35563:SF2">
    <property type="entry name" value="BARREL METAL-DEPENDENT HYDROLASE, PUTATIVE (AFU_ORTHOLOGUE AFUA_1G16240)-RELATED"/>
    <property type="match status" value="1"/>
</dbReference>
<dbReference type="Pfam" id="PF04909">
    <property type="entry name" value="Amidohydro_2"/>
    <property type="match status" value="1"/>
</dbReference>
<gene>
    <name evidence="2" type="ordered locus">Lcho_0710</name>
</gene>
<evidence type="ECO:0000313" key="3">
    <source>
        <dbReference type="Proteomes" id="UP000001693"/>
    </source>
</evidence>
<dbReference type="STRING" id="395495.Lcho_0710"/>
<reference evidence="2 3" key="1">
    <citation type="submission" date="2008-03" db="EMBL/GenBank/DDBJ databases">
        <title>Complete sequence of Leptothrix cholodnii SP-6.</title>
        <authorList>
            <consortium name="US DOE Joint Genome Institute"/>
            <person name="Copeland A."/>
            <person name="Lucas S."/>
            <person name="Lapidus A."/>
            <person name="Glavina del Rio T."/>
            <person name="Dalin E."/>
            <person name="Tice H."/>
            <person name="Bruce D."/>
            <person name="Goodwin L."/>
            <person name="Pitluck S."/>
            <person name="Chertkov O."/>
            <person name="Brettin T."/>
            <person name="Detter J.C."/>
            <person name="Han C."/>
            <person name="Kuske C.R."/>
            <person name="Schmutz J."/>
            <person name="Larimer F."/>
            <person name="Land M."/>
            <person name="Hauser L."/>
            <person name="Kyrpides N."/>
            <person name="Lykidis A."/>
            <person name="Emerson D."/>
            <person name="Richardson P."/>
        </authorList>
    </citation>
    <scope>NUCLEOTIDE SEQUENCE [LARGE SCALE GENOMIC DNA]</scope>
    <source>
        <strain evidence="3">ATCC 51168 / LMG 8142 / SP-6</strain>
    </source>
</reference>
<feature type="domain" description="Amidohydrolase-related" evidence="1">
    <location>
        <begin position="4"/>
        <end position="89"/>
    </location>
</feature>
<dbReference type="InterPro" id="IPR052358">
    <property type="entry name" value="Aro_Compnd_Degr_Hydrolases"/>
</dbReference>
<dbReference type="EMBL" id="CP001013">
    <property type="protein sequence ID" value="ACB32985.1"/>
    <property type="molecule type" value="Genomic_DNA"/>
</dbReference>
<proteinExistence type="predicted"/>
<dbReference type="InterPro" id="IPR006680">
    <property type="entry name" value="Amidohydro-rel"/>
</dbReference>
<dbReference type="eggNOG" id="COG3618">
    <property type="taxonomic scope" value="Bacteria"/>
</dbReference>
<dbReference type="HOGENOM" id="CLU_2396084_0_0_4"/>
<protein>
    <submittedName>
        <fullName evidence="2">Putative hydrolase</fullName>
    </submittedName>
</protein>
<organism evidence="2 3">
    <name type="scientific">Leptothrix cholodnii (strain ATCC 51168 / LMG 8142 / SP-6)</name>
    <name type="common">Leptothrix discophora (strain SP-6)</name>
    <dbReference type="NCBI Taxonomy" id="395495"/>
    <lineage>
        <taxon>Bacteria</taxon>
        <taxon>Pseudomonadati</taxon>
        <taxon>Pseudomonadota</taxon>
        <taxon>Betaproteobacteria</taxon>
        <taxon>Burkholderiales</taxon>
        <taxon>Sphaerotilaceae</taxon>
        <taxon>Leptothrix</taxon>
    </lineage>
</organism>
<dbReference type="PANTHER" id="PTHR35563">
    <property type="entry name" value="BARREL METAL-DEPENDENT HYDROLASE, PUTATIVE (AFU_ORTHOLOGUE AFUA_1G16240)-RELATED"/>
    <property type="match status" value="1"/>
</dbReference>
<dbReference type="KEGG" id="lch:Lcho_0710"/>
<sequence length="93" mass="10240">MTGGPVWVKLSGIANISDAAPGYDDVRAIHEVLLAARPERLLWGSDWPHTKPAGTRPQTDALLRLFQEWTPPGQHTAILSTNAARLYRLDALQ</sequence>
<dbReference type="AlphaFoldDB" id="B1Y0K4"/>
<dbReference type="GO" id="GO:0016787">
    <property type="term" value="F:hydrolase activity"/>
    <property type="evidence" value="ECO:0007669"/>
    <property type="project" value="UniProtKB-KW"/>
</dbReference>
<keyword evidence="2" id="KW-0378">Hydrolase</keyword>
<dbReference type="Gene3D" id="3.20.20.140">
    <property type="entry name" value="Metal-dependent hydrolases"/>
    <property type="match status" value="1"/>
</dbReference>
<dbReference type="SUPFAM" id="SSF51556">
    <property type="entry name" value="Metallo-dependent hydrolases"/>
    <property type="match status" value="1"/>
</dbReference>
<dbReference type="Proteomes" id="UP000001693">
    <property type="component" value="Chromosome"/>
</dbReference>